<evidence type="ECO:0000313" key="4">
    <source>
        <dbReference type="Proteomes" id="UP000402241"/>
    </source>
</evidence>
<dbReference type="Proteomes" id="UP000402241">
    <property type="component" value="Chromosome"/>
</dbReference>
<evidence type="ECO:0000313" key="2">
    <source>
        <dbReference type="EMBL" id="NES30059.1"/>
    </source>
</evidence>
<keyword evidence="4" id="KW-1185">Reference proteome</keyword>
<dbReference type="Proteomes" id="UP000477779">
    <property type="component" value="Unassembled WGS sequence"/>
</dbReference>
<protein>
    <submittedName>
        <fullName evidence="2">Uncharacterized protein</fullName>
    </submittedName>
</protein>
<dbReference type="AlphaFoldDB" id="A0AAJ2ZJM4"/>
<sequence>MFERDWGDATPPPRRPGLIAMSGDEVELIIDALLTARDEYLRAADLLTANGRTADDLVHQRTADRAADMCRSLVQRLGYDEEEWTTDGPPDTIPDDLLGGDGS</sequence>
<feature type="region of interest" description="Disordered" evidence="1">
    <location>
        <begin position="81"/>
        <end position="103"/>
    </location>
</feature>
<dbReference type="EMBL" id="JAAHBZ010000009">
    <property type="protein sequence ID" value="NES30059.1"/>
    <property type="molecule type" value="Genomic_DNA"/>
</dbReference>
<evidence type="ECO:0000313" key="3">
    <source>
        <dbReference type="EMBL" id="QGL46768.1"/>
    </source>
</evidence>
<accession>A0AAJ2ZJM4</accession>
<evidence type="ECO:0000256" key="1">
    <source>
        <dbReference type="SAM" id="MobiDB-lite"/>
    </source>
</evidence>
<gene>
    <name evidence="2" type="ORF">G3561_21220</name>
    <name evidence="3" type="ORF">GCE86_06715</name>
</gene>
<organism evidence="2 5">
    <name type="scientific">Micromonospora terminaliae</name>
    <dbReference type="NCBI Taxonomy" id="1914461"/>
    <lineage>
        <taxon>Bacteria</taxon>
        <taxon>Bacillati</taxon>
        <taxon>Actinomycetota</taxon>
        <taxon>Actinomycetes</taxon>
        <taxon>Micromonosporales</taxon>
        <taxon>Micromonosporaceae</taxon>
        <taxon>Micromonospora</taxon>
    </lineage>
</organism>
<reference evidence="3 4" key="1">
    <citation type="submission" date="2019-10" db="EMBL/GenBank/DDBJ databases">
        <title>Genome Sequence of Micromonospora terminaliae DSM 101760.</title>
        <authorList>
            <person name="Guo L."/>
        </authorList>
    </citation>
    <scope>NUCLEOTIDE SEQUENCE [LARGE SCALE GENOMIC DNA]</scope>
    <source>
        <strain evidence="3 4">DSM 101760</strain>
    </source>
</reference>
<dbReference type="EMBL" id="CP045309">
    <property type="protein sequence ID" value="QGL46768.1"/>
    <property type="molecule type" value="Genomic_DNA"/>
</dbReference>
<dbReference type="RefSeq" id="WP_154226122.1">
    <property type="nucleotide sequence ID" value="NZ_CP045309.1"/>
</dbReference>
<reference evidence="2 5" key="2">
    <citation type="submission" date="2020-02" db="EMBL/GenBank/DDBJ databases">
        <title>WGS of Micromonospora spp. isolated from hot spring.</title>
        <authorList>
            <person name="Thawai C."/>
        </authorList>
    </citation>
    <scope>NUCLEOTIDE SEQUENCE [LARGE SCALE GENOMIC DNA]</scope>
    <source>
        <strain evidence="2 5">TMS7</strain>
    </source>
</reference>
<name>A0AAJ2ZJM4_9ACTN</name>
<proteinExistence type="predicted"/>
<evidence type="ECO:0000313" key="5">
    <source>
        <dbReference type="Proteomes" id="UP000477779"/>
    </source>
</evidence>